<sequence length="524" mass="56286">MTLHPASLRTIVTQSLLAQEIVSLRMRLAMTIWQRRAFFHPNSYERGFGLVRARRPRSQCSQDRCGRNACVGAPCRLPHQRRVMDASSACKMWYDNRSCTFSEPTQKPMHTSTPSPRFAALTALRYRDFRLLWAGQFVSITGTQMRNVAIAWQVYRLAQADSSIRVEIALGLIGLARVIPLILTAMFSGMIADRVERRKILILTSLVAFVCSIVLALTGEMERPPLLLIYTMVALASVAGAFELPARQAIIPNLVAPQHLPNALSLNIVAWQLATVIGPALSGVLIAAVGVAPVYWIDAATFLAVVAAALLMRTRTIPARIEPVSLRAALAGLRFVFSHRLIAATMLLDFFATFFGATGVLLPIFADQVLRVGPTELGWMYAAPSVGAVVAATLLSGVRIPRQGTTLLAAVLAFGACVAVIGMSRWLPLTLAALAGMGAADTVSMVIRGAIRQLLTPDELRGRMVAVNMVFFAGGPQLGETSAGFIASLIGASAAVTLGGVACILLVVGTALSVRELREYQGPG</sequence>
<feature type="transmembrane region" description="Helical" evidence="7">
    <location>
        <begin position="294"/>
        <end position="312"/>
    </location>
</feature>
<feature type="transmembrane region" description="Helical" evidence="7">
    <location>
        <begin position="168"/>
        <end position="188"/>
    </location>
</feature>
<name>A7NMF7_ROSCS</name>
<evidence type="ECO:0000256" key="3">
    <source>
        <dbReference type="ARBA" id="ARBA00022475"/>
    </source>
</evidence>
<keyword evidence="4 7" id="KW-0812">Transmembrane</keyword>
<evidence type="ECO:0000256" key="1">
    <source>
        <dbReference type="ARBA" id="ARBA00004651"/>
    </source>
</evidence>
<feature type="domain" description="Major facilitator superfamily (MFS) profile" evidence="8">
    <location>
        <begin position="128"/>
        <end position="518"/>
    </location>
</feature>
<dbReference type="PROSITE" id="PS50850">
    <property type="entry name" value="MFS"/>
    <property type="match status" value="1"/>
</dbReference>
<dbReference type="PANTHER" id="PTHR23513">
    <property type="entry name" value="INTEGRAL MEMBRANE EFFLUX PROTEIN-RELATED"/>
    <property type="match status" value="1"/>
</dbReference>
<feature type="transmembrane region" description="Helical" evidence="7">
    <location>
        <begin position="225"/>
        <end position="244"/>
    </location>
</feature>
<dbReference type="InterPro" id="IPR036259">
    <property type="entry name" value="MFS_trans_sf"/>
</dbReference>
<dbReference type="InterPro" id="IPR020846">
    <property type="entry name" value="MFS_dom"/>
</dbReference>
<gene>
    <name evidence="9" type="ordered locus">Rcas_2647</name>
</gene>
<keyword evidence="3" id="KW-1003">Cell membrane</keyword>
<feature type="transmembrane region" description="Helical" evidence="7">
    <location>
        <begin position="405"/>
        <end position="423"/>
    </location>
</feature>
<evidence type="ECO:0000256" key="7">
    <source>
        <dbReference type="SAM" id="Phobius"/>
    </source>
</evidence>
<accession>A7NMF7</accession>
<evidence type="ECO:0000259" key="8">
    <source>
        <dbReference type="PROSITE" id="PS50850"/>
    </source>
</evidence>
<feature type="transmembrane region" description="Helical" evidence="7">
    <location>
        <begin position="264"/>
        <end position="288"/>
    </location>
</feature>
<proteinExistence type="predicted"/>
<dbReference type="eggNOG" id="COG2814">
    <property type="taxonomic scope" value="Bacteria"/>
</dbReference>
<keyword evidence="6 7" id="KW-0472">Membrane</keyword>
<organism evidence="9 10">
    <name type="scientific">Roseiflexus castenholzii (strain DSM 13941 / HLO8)</name>
    <dbReference type="NCBI Taxonomy" id="383372"/>
    <lineage>
        <taxon>Bacteria</taxon>
        <taxon>Bacillati</taxon>
        <taxon>Chloroflexota</taxon>
        <taxon>Chloroflexia</taxon>
        <taxon>Chloroflexales</taxon>
        <taxon>Roseiflexineae</taxon>
        <taxon>Roseiflexaceae</taxon>
        <taxon>Roseiflexus</taxon>
    </lineage>
</organism>
<dbReference type="HOGENOM" id="CLU_034180_11_0_0"/>
<dbReference type="Pfam" id="PF05977">
    <property type="entry name" value="MFS_3"/>
    <property type="match status" value="1"/>
</dbReference>
<feature type="transmembrane region" description="Helical" evidence="7">
    <location>
        <begin position="200"/>
        <end position="219"/>
    </location>
</feature>
<evidence type="ECO:0000256" key="5">
    <source>
        <dbReference type="ARBA" id="ARBA00022989"/>
    </source>
</evidence>
<comment type="subcellular location">
    <subcellularLocation>
        <location evidence="1">Cell membrane</location>
        <topology evidence="1">Multi-pass membrane protein</topology>
    </subcellularLocation>
</comment>
<dbReference type="KEGG" id="rca:Rcas_2647"/>
<dbReference type="Gene3D" id="1.20.1250.20">
    <property type="entry name" value="MFS general substrate transporter like domains"/>
    <property type="match status" value="1"/>
</dbReference>
<evidence type="ECO:0000313" key="9">
    <source>
        <dbReference type="EMBL" id="ABU58719.1"/>
    </source>
</evidence>
<dbReference type="CDD" id="cd06173">
    <property type="entry name" value="MFS_MefA_like"/>
    <property type="match status" value="1"/>
</dbReference>
<evidence type="ECO:0000256" key="6">
    <source>
        <dbReference type="ARBA" id="ARBA00023136"/>
    </source>
</evidence>
<evidence type="ECO:0000313" key="10">
    <source>
        <dbReference type="Proteomes" id="UP000000263"/>
    </source>
</evidence>
<keyword evidence="5 7" id="KW-1133">Transmembrane helix</keyword>
<keyword evidence="2" id="KW-0813">Transport</keyword>
<dbReference type="EMBL" id="CP000804">
    <property type="protein sequence ID" value="ABU58719.1"/>
    <property type="molecule type" value="Genomic_DNA"/>
</dbReference>
<dbReference type="SUPFAM" id="SSF103473">
    <property type="entry name" value="MFS general substrate transporter"/>
    <property type="match status" value="1"/>
</dbReference>
<evidence type="ECO:0000256" key="2">
    <source>
        <dbReference type="ARBA" id="ARBA00022448"/>
    </source>
</evidence>
<dbReference type="InterPro" id="IPR010290">
    <property type="entry name" value="TM_effector"/>
</dbReference>
<dbReference type="Proteomes" id="UP000000263">
    <property type="component" value="Chromosome"/>
</dbReference>
<feature type="transmembrane region" description="Helical" evidence="7">
    <location>
        <begin position="485"/>
        <end position="508"/>
    </location>
</feature>
<dbReference type="GO" id="GO:0005886">
    <property type="term" value="C:plasma membrane"/>
    <property type="evidence" value="ECO:0007669"/>
    <property type="project" value="UniProtKB-SubCell"/>
</dbReference>
<feature type="transmembrane region" description="Helical" evidence="7">
    <location>
        <begin position="341"/>
        <end position="366"/>
    </location>
</feature>
<dbReference type="AlphaFoldDB" id="A7NMF7"/>
<keyword evidence="10" id="KW-1185">Reference proteome</keyword>
<protein>
    <submittedName>
        <fullName evidence="9">Major facilitator superfamily MFS_1</fullName>
    </submittedName>
</protein>
<feature type="transmembrane region" description="Helical" evidence="7">
    <location>
        <begin position="378"/>
        <end position="398"/>
    </location>
</feature>
<reference evidence="9 10" key="1">
    <citation type="submission" date="2007-08" db="EMBL/GenBank/DDBJ databases">
        <title>Complete sequence of Roseiflexus castenholzii DSM 13941.</title>
        <authorList>
            <consortium name="US DOE Joint Genome Institute"/>
            <person name="Copeland A."/>
            <person name="Lucas S."/>
            <person name="Lapidus A."/>
            <person name="Barry K."/>
            <person name="Glavina del Rio T."/>
            <person name="Dalin E."/>
            <person name="Tice H."/>
            <person name="Pitluck S."/>
            <person name="Thompson L.S."/>
            <person name="Brettin T."/>
            <person name="Bruce D."/>
            <person name="Detter J.C."/>
            <person name="Han C."/>
            <person name="Tapia R."/>
            <person name="Schmutz J."/>
            <person name="Larimer F."/>
            <person name="Land M."/>
            <person name="Hauser L."/>
            <person name="Kyrpides N."/>
            <person name="Mikhailova N."/>
            <person name="Bryant D.A."/>
            <person name="Hanada S."/>
            <person name="Tsukatani Y."/>
            <person name="Richardson P."/>
        </authorList>
    </citation>
    <scope>NUCLEOTIDE SEQUENCE [LARGE SCALE GENOMIC DNA]</scope>
    <source>
        <strain evidence="10">DSM 13941 / HLO8</strain>
    </source>
</reference>
<dbReference type="GO" id="GO:0022857">
    <property type="term" value="F:transmembrane transporter activity"/>
    <property type="evidence" value="ECO:0007669"/>
    <property type="project" value="InterPro"/>
</dbReference>
<dbReference type="PANTHER" id="PTHR23513:SF9">
    <property type="entry name" value="ENTEROBACTIN EXPORTER ENTS"/>
    <property type="match status" value="1"/>
</dbReference>
<evidence type="ECO:0000256" key="4">
    <source>
        <dbReference type="ARBA" id="ARBA00022692"/>
    </source>
</evidence>